<proteinExistence type="predicted"/>
<gene>
    <name evidence="1" type="ORF">TMSB3V08_LOCUS11120</name>
</gene>
<name>A0A7R9EKP8_9NEOP</name>
<sequence length="215" mass="24360">MIRRVESQVEKFNFLVPLILSLVVNDSEGNNSVPIEPFNLIWGRVWLINSEKSMKDAQRLTKNLELDPSTFTTATSLYEKISLQLEIINKFGDVLDPIEFLTLDSIQLDAQSVFLLRRHLLGPSCRTTFTGLTRFLENSRLVLGESCRTTFDGPTRFLENLRIVSFLEIVDRASGRTAFDRLTRFPHSGIMASEPVHGRITALAVTFVGPRDVVF</sequence>
<dbReference type="AlphaFoldDB" id="A0A7R9EKP8"/>
<accession>A0A7R9EKP8</accession>
<reference evidence="1" key="1">
    <citation type="submission" date="2020-11" db="EMBL/GenBank/DDBJ databases">
        <authorList>
            <person name="Tran Van P."/>
        </authorList>
    </citation>
    <scope>NUCLEOTIDE SEQUENCE</scope>
</reference>
<organism evidence="1">
    <name type="scientific">Timema monikensis</name>
    <dbReference type="NCBI Taxonomy" id="170555"/>
    <lineage>
        <taxon>Eukaryota</taxon>
        <taxon>Metazoa</taxon>
        <taxon>Ecdysozoa</taxon>
        <taxon>Arthropoda</taxon>
        <taxon>Hexapoda</taxon>
        <taxon>Insecta</taxon>
        <taxon>Pterygota</taxon>
        <taxon>Neoptera</taxon>
        <taxon>Polyneoptera</taxon>
        <taxon>Phasmatodea</taxon>
        <taxon>Timematodea</taxon>
        <taxon>Timematoidea</taxon>
        <taxon>Timematidae</taxon>
        <taxon>Timema</taxon>
    </lineage>
</organism>
<evidence type="ECO:0000313" key="1">
    <source>
        <dbReference type="EMBL" id="CAD7434469.1"/>
    </source>
</evidence>
<dbReference type="EMBL" id="OB797623">
    <property type="protein sequence ID" value="CAD7434469.1"/>
    <property type="molecule type" value="Genomic_DNA"/>
</dbReference>
<protein>
    <submittedName>
        <fullName evidence="1">Uncharacterized protein</fullName>
    </submittedName>
</protein>